<evidence type="ECO:0000313" key="1">
    <source>
        <dbReference type="EMBL" id="MXP35298.1"/>
    </source>
</evidence>
<evidence type="ECO:0000313" key="2">
    <source>
        <dbReference type="Proteomes" id="UP000439914"/>
    </source>
</evidence>
<dbReference type="Proteomes" id="UP000439914">
    <property type="component" value="Unassembled WGS sequence"/>
</dbReference>
<keyword evidence="1" id="KW-0255">Endonuclease</keyword>
<name>A0A6I4U9J8_9SPHN</name>
<proteinExistence type="predicted"/>
<accession>A0A6I4U9J8</accession>
<reference evidence="1 2" key="1">
    <citation type="submission" date="2019-12" db="EMBL/GenBank/DDBJ databases">
        <title>Genomic-based taxomic classification of the family Erythrobacteraceae.</title>
        <authorList>
            <person name="Xu L."/>
        </authorList>
    </citation>
    <scope>NUCLEOTIDE SEQUENCE [LARGE SCALE GENOMIC DNA]</scope>
    <source>
        <strain evidence="1 2">CGMCC 1.8703</strain>
    </source>
</reference>
<organism evidence="1 2">
    <name type="scientific">Qipengyuania citrea</name>
    <dbReference type="NCBI Taxonomy" id="225971"/>
    <lineage>
        <taxon>Bacteria</taxon>
        <taxon>Pseudomonadati</taxon>
        <taxon>Pseudomonadota</taxon>
        <taxon>Alphaproteobacteria</taxon>
        <taxon>Sphingomonadales</taxon>
        <taxon>Erythrobacteraceae</taxon>
        <taxon>Qipengyuania</taxon>
    </lineage>
</organism>
<keyword evidence="1" id="KW-0540">Nuclease</keyword>
<gene>
    <name evidence="1" type="ORF">GRI55_05885</name>
</gene>
<dbReference type="PANTHER" id="PTHR37827:SF1">
    <property type="entry name" value="HNH DOMAIN-CONTAINING PROTEIN"/>
    <property type="match status" value="1"/>
</dbReference>
<protein>
    <submittedName>
        <fullName evidence="1">HNH endonuclease</fullName>
    </submittedName>
</protein>
<keyword evidence="1" id="KW-0378">Hydrolase</keyword>
<dbReference type="AlphaFoldDB" id="A0A6I4U9J8"/>
<comment type="caution">
    <text evidence="1">The sequence shown here is derived from an EMBL/GenBank/DDBJ whole genome shotgun (WGS) entry which is preliminary data.</text>
</comment>
<dbReference type="PANTHER" id="PTHR37827">
    <property type="entry name" value="TUDOR DOMAIN-CONTAINING PROTEIN"/>
    <property type="match status" value="1"/>
</dbReference>
<sequence length="101" mass="11339">MFSAGRPTSPNAEPDNCWLCGRALGRKVQQHHLVPKAKKGRMTVPVHPICHRAIHANFTNAQLARIGTDRDALLTDEALARFVEWVADKPPDFHAPTRRPR</sequence>
<dbReference type="EMBL" id="WTYG01000002">
    <property type="protein sequence ID" value="MXP35298.1"/>
    <property type="molecule type" value="Genomic_DNA"/>
</dbReference>
<dbReference type="GO" id="GO:0004519">
    <property type="term" value="F:endonuclease activity"/>
    <property type="evidence" value="ECO:0007669"/>
    <property type="project" value="UniProtKB-KW"/>
</dbReference>